<evidence type="ECO:0000313" key="1">
    <source>
        <dbReference type="EMBL" id="MFD1647761.1"/>
    </source>
</evidence>
<dbReference type="AlphaFoldDB" id="A0ABD6DSF2"/>
<proteinExistence type="predicted"/>
<evidence type="ECO:0000313" key="2">
    <source>
        <dbReference type="Proteomes" id="UP001597034"/>
    </source>
</evidence>
<comment type="caution">
    <text evidence="1">The sequence shown here is derived from an EMBL/GenBank/DDBJ whole genome shotgun (WGS) entry which is preliminary data.</text>
</comment>
<reference evidence="1 2" key="1">
    <citation type="journal article" date="2019" name="Int. J. Syst. Evol. Microbiol.">
        <title>The Global Catalogue of Microorganisms (GCM) 10K type strain sequencing project: providing services to taxonomists for standard genome sequencing and annotation.</title>
        <authorList>
            <consortium name="The Broad Institute Genomics Platform"/>
            <consortium name="The Broad Institute Genome Sequencing Center for Infectious Disease"/>
            <person name="Wu L."/>
            <person name="Ma J."/>
        </authorList>
    </citation>
    <scope>NUCLEOTIDE SEQUENCE [LARGE SCALE GENOMIC DNA]</scope>
    <source>
        <strain evidence="1 2">CGMCC 1.10390</strain>
    </source>
</reference>
<keyword evidence="2" id="KW-1185">Reference proteome</keyword>
<accession>A0ABD6DSF2</accession>
<dbReference type="EMBL" id="JBHUDO010000004">
    <property type="protein sequence ID" value="MFD1647761.1"/>
    <property type="molecule type" value="Genomic_DNA"/>
</dbReference>
<name>A0ABD6DSF2_9EURY</name>
<sequence length="82" mass="9255">MTCPYLEYRRADDDVEFDHERPYCAIQGSFVSPMRADICNDRFEFHHAEDCPVFQSHAEVEAEATAESVAGRLVESDGPATD</sequence>
<organism evidence="1 2">
    <name type="scientific">Haloarchaeobius litoreus</name>
    <dbReference type="NCBI Taxonomy" id="755306"/>
    <lineage>
        <taxon>Archaea</taxon>
        <taxon>Methanobacteriati</taxon>
        <taxon>Methanobacteriota</taxon>
        <taxon>Stenosarchaea group</taxon>
        <taxon>Halobacteria</taxon>
        <taxon>Halobacteriales</taxon>
        <taxon>Halorubellaceae</taxon>
        <taxon>Haloarchaeobius</taxon>
    </lineage>
</organism>
<protein>
    <submittedName>
        <fullName evidence="1">Uncharacterized protein</fullName>
    </submittedName>
</protein>
<dbReference type="RefSeq" id="WP_256401760.1">
    <property type="nucleotide sequence ID" value="NZ_JANHJR010000004.1"/>
</dbReference>
<gene>
    <name evidence="1" type="ORF">ACFSBL_18875</name>
</gene>
<dbReference type="Proteomes" id="UP001597034">
    <property type="component" value="Unassembled WGS sequence"/>
</dbReference>